<dbReference type="Pfam" id="PF01192">
    <property type="entry name" value="RNA_pol_Rpb6"/>
    <property type="match status" value="1"/>
</dbReference>
<accession>A0A9D1J1T3</accession>
<evidence type="ECO:0000313" key="13">
    <source>
        <dbReference type="Proteomes" id="UP000886785"/>
    </source>
</evidence>
<keyword evidence="7 10" id="KW-0804">Transcription</keyword>
<evidence type="ECO:0000256" key="2">
    <source>
        <dbReference type="ARBA" id="ARBA00012418"/>
    </source>
</evidence>
<evidence type="ECO:0000256" key="1">
    <source>
        <dbReference type="ARBA" id="ARBA00006711"/>
    </source>
</evidence>
<comment type="subunit">
    <text evidence="10">The RNAP catalytic core consists of 2 alpha, 1 beta, 1 beta' and 1 omega subunit. When a sigma factor is associated with the core the holoenzyme is formed, which can initiate transcription.</text>
</comment>
<name>A0A9D1J1T3_9FIRM</name>
<dbReference type="HAMAP" id="MF_00366">
    <property type="entry name" value="RNApol_bact_RpoZ"/>
    <property type="match status" value="1"/>
</dbReference>
<dbReference type="InterPro" id="IPR003716">
    <property type="entry name" value="DNA-dir_RNA_pol_omega"/>
</dbReference>
<keyword evidence="6 10" id="KW-0548">Nucleotidyltransferase</keyword>
<dbReference type="SUPFAM" id="SSF63562">
    <property type="entry name" value="RPB6/omega subunit-like"/>
    <property type="match status" value="1"/>
</dbReference>
<comment type="function">
    <text evidence="10">Promotes RNA polymerase assembly. Latches the N- and C-terminal regions of the beta' subunit thereby facilitating its interaction with the beta and alpha subunits.</text>
</comment>
<evidence type="ECO:0000256" key="10">
    <source>
        <dbReference type="HAMAP-Rule" id="MF_00366"/>
    </source>
</evidence>
<dbReference type="EMBL" id="DVHF01000086">
    <property type="protein sequence ID" value="HIR57535.1"/>
    <property type="molecule type" value="Genomic_DNA"/>
</dbReference>
<dbReference type="SMART" id="SM01409">
    <property type="entry name" value="RNA_pol_Rpb6"/>
    <property type="match status" value="1"/>
</dbReference>
<dbReference type="InterPro" id="IPR036161">
    <property type="entry name" value="RPB6/omega-like_sf"/>
</dbReference>
<feature type="region of interest" description="Disordered" evidence="11">
    <location>
        <begin position="64"/>
        <end position="116"/>
    </location>
</feature>
<evidence type="ECO:0000256" key="11">
    <source>
        <dbReference type="SAM" id="MobiDB-lite"/>
    </source>
</evidence>
<evidence type="ECO:0000256" key="7">
    <source>
        <dbReference type="ARBA" id="ARBA00023163"/>
    </source>
</evidence>
<dbReference type="AlphaFoldDB" id="A0A9D1J1T3"/>
<dbReference type="EC" id="2.7.7.6" evidence="2 10"/>
<gene>
    <name evidence="10" type="primary">rpoZ</name>
    <name evidence="12" type="ORF">IAA54_07675</name>
</gene>
<comment type="caution">
    <text evidence="12">The sequence shown here is derived from an EMBL/GenBank/DDBJ whole genome shotgun (WGS) entry which is preliminary data.</text>
</comment>
<reference evidence="12" key="1">
    <citation type="submission" date="2020-10" db="EMBL/GenBank/DDBJ databases">
        <authorList>
            <person name="Gilroy R."/>
        </authorList>
    </citation>
    <scope>NUCLEOTIDE SEQUENCE</scope>
    <source>
        <strain evidence="12">ChiSjej1B19-7085</strain>
    </source>
</reference>
<reference evidence="12" key="2">
    <citation type="journal article" date="2021" name="PeerJ">
        <title>Extensive microbial diversity within the chicken gut microbiome revealed by metagenomics and culture.</title>
        <authorList>
            <person name="Gilroy R."/>
            <person name="Ravi A."/>
            <person name="Getino M."/>
            <person name="Pursley I."/>
            <person name="Horton D.L."/>
            <person name="Alikhan N.F."/>
            <person name="Baker D."/>
            <person name="Gharbi K."/>
            <person name="Hall N."/>
            <person name="Watson M."/>
            <person name="Adriaenssens E.M."/>
            <person name="Foster-Nyarko E."/>
            <person name="Jarju S."/>
            <person name="Secka A."/>
            <person name="Antonio M."/>
            <person name="Oren A."/>
            <person name="Chaudhuri R.R."/>
            <person name="La Ragione R."/>
            <person name="Hildebrand F."/>
            <person name="Pallen M.J."/>
        </authorList>
    </citation>
    <scope>NUCLEOTIDE SEQUENCE</scope>
    <source>
        <strain evidence="12">ChiSjej1B19-7085</strain>
    </source>
</reference>
<feature type="compositionally biased region" description="Acidic residues" evidence="11">
    <location>
        <begin position="91"/>
        <end position="116"/>
    </location>
</feature>
<evidence type="ECO:0000256" key="4">
    <source>
        <dbReference type="ARBA" id="ARBA00022478"/>
    </source>
</evidence>
<proteinExistence type="inferred from homology"/>
<comment type="similarity">
    <text evidence="1 10">Belongs to the RNA polymerase subunit omega family.</text>
</comment>
<evidence type="ECO:0000313" key="12">
    <source>
        <dbReference type="EMBL" id="HIR57535.1"/>
    </source>
</evidence>
<keyword evidence="4 10" id="KW-0240">DNA-directed RNA polymerase</keyword>
<dbReference type="Proteomes" id="UP000886785">
    <property type="component" value="Unassembled WGS sequence"/>
</dbReference>
<evidence type="ECO:0000256" key="8">
    <source>
        <dbReference type="ARBA" id="ARBA00029924"/>
    </source>
</evidence>
<keyword evidence="5 10" id="KW-0808">Transferase</keyword>
<dbReference type="GO" id="GO:0006351">
    <property type="term" value="P:DNA-templated transcription"/>
    <property type="evidence" value="ECO:0007669"/>
    <property type="project" value="UniProtKB-UniRule"/>
</dbReference>
<comment type="catalytic activity">
    <reaction evidence="9 10">
        <text>RNA(n) + a ribonucleoside 5'-triphosphate = RNA(n+1) + diphosphate</text>
        <dbReference type="Rhea" id="RHEA:21248"/>
        <dbReference type="Rhea" id="RHEA-COMP:14527"/>
        <dbReference type="Rhea" id="RHEA-COMP:17342"/>
        <dbReference type="ChEBI" id="CHEBI:33019"/>
        <dbReference type="ChEBI" id="CHEBI:61557"/>
        <dbReference type="ChEBI" id="CHEBI:140395"/>
        <dbReference type="EC" id="2.7.7.6"/>
    </reaction>
</comment>
<protein>
    <recommendedName>
        <fullName evidence="3 10">DNA-directed RNA polymerase subunit omega</fullName>
        <shortName evidence="10">RNAP omega subunit</shortName>
        <ecNumber evidence="2 10">2.7.7.6</ecNumber>
    </recommendedName>
    <alternativeName>
        <fullName evidence="10">RNA polymerase omega subunit</fullName>
    </alternativeName>
    <alternativeName>
        <fullName evidence="8 10">Transcriptase subunit omega</fullName>
    </alternativeName>
</protein>
<dbReference type="GO" id="GO:0003677">
    <property type="term" value="F:DNA binding"/>
    <property type="evidence" value="ECO:0007669"/>
    <property type="project" value="UniProtKB-UniRule"/>
</dbReference>
<evidence type="ECO:0000256" key="3">
    <source>
        <dbReference type="ARBA" id="ARBA00013725"/>
    </source>
</evidence>
<dbReference type="GO" id="GO:0003899">
    <property type="term" value="F:DNA-directed RNA polymerase activity"/>
    <property type="evidence" value="ECO:0007669"/>
    <property type="project" value="UniProtKB-UniRule"/>
</dbReference>
<evidence type="ECO:0000256" key="5">
    <source>
        <dbReference type="ARBA" id="ARBA00022679"/>
    </source>
</evidence>
<dbReference type="GO" id="GO:0000428">
    <property type="term" value="C:DNA-directed RNA polymerase complex"/>
    <property type="evidence" value="ECO:0007669"/>
    <property type="project" value="UniProtKB-KW"/>
</dbReference>
<evidence type="ECO:0000256" key="9">
    <source>
        <dbReference type="ARBA" id="ARBA00048552"/>
    </source>
</evidence>
<organism evidence="12 13">
    <name type="scientific">Candidatus Gallacutalibacter pullicola</name>
    <dbReference type="NCBI Taxonomy" id="2840830"/>
    <lineage>
        <taxon>Bacteria</taxon>
        <taxon>Bacillati</taxon>
        <taxon>Bacillota</taxon>
        <taxon>Clostridia</taxon>
        <taxon>Eubacteriales</taxon>
        <taxon>Candidatus Gallacutalibacter</taxon>
    </lineage>
</organism>
<sequence>MLKPSADLIIPPEQSRYSLVVAVAKRARQIAGEAESRGEILVEKPVDLAVQDFKQHKCRVIEQPVENDDDLYEDTPPADVAALEGHAGESEIPEQETAEAPAQEEETSDDSGEENA</sequence>
<dbReference type="InterPro" id="IPR006110">
    <property type="entry name" value="Pol_omega/Rpo6/RPB6"/>
</dbReference>
<dbReference type="Gene3D" id="3.90.940.10">
    <property type="match status" value="1"/>
</dbReference>
<evidence type="ECO:0000256" key="6">
    <source>
        <dbReference type="ARBA" id="ARBA00022695"/>
    </source>
</evidence>